<keyword evidence="7 15" id="KW-0812">Transmembrane</keyword>
<dbReference type="UniPathway" id="UPA00251">
    <property type="reaction ID" value="UER00324"/>
</dbReference>
<evidence type="ECO:0000256" key="12">
    <source>
        <dbReference type="ARBA" id="ARBA00023136"/>
    </source>
</evidence>
<keyword evidence="5 14" id="KW-1003">Cell membrane</keyword>
<keyword evidence="6 14" id="KW-0349">Heme</keyword>
<organism evidence="16 17">
    <name type="scientific">Pseudoxanthomonas suwonensis</name>
    <dbReference type="NCBI Taxonomy" id="314722"/>
    <lineage>
        <taxon>Bacteria</taxon>
        <taxon>Pseudomonadati</taxon>
        <taxon>Pseudomonadota</taxon>
        <taxon>Gammaproteobacteria</taxon>
        <taxon>Lysobacterales</taxon>
        <taxon>Lysobacteraceae</taxon>
        <taxon>Pseudoxanthomonas</taxon>
    </lineage>
</organism>
<proteinExistence type="inferred from homology"/>
<feature type="transmembrane region" description="Helical" evidence="15">
    <location>
        <begin position="65"/>
        <end position="87"/>
    </location>
</feature>
<evidence type="ECO:0000256" key="13">
    <source>
        <dbReference type="ARBA" id="ARBA00048390"/>
    </source>
</evidence>
<keyword evidence="11 14" id="KW-0408">Iron</keyword>
<dbReference type="PIRSF" id="PIRSF004638">
    <property type="entry name" value="UCP004638"/>
    <property type="match status" value="1"/>
</dbReference>
<reference evidence="16 17" key="1">
    <citation type="journal article" date="2015" name="Genome Announc.">
        <title>Complete Genome Sequence of Pseudoxanthomonas suwonensis Strain J1, a Cellulose-Degrading Bacterium Isolated from Leaf- and Wood-Enriched Soil.</title>
        <authorList>
            <person name="Hou L."/>
            <person name="Jiang J."/>
            <person name="Xu Z."/>
            <person name="Zhou Y."/>
            <person name="Leung F.C."/>
        </authorList>
    </citation>
    <scope>NUCLEOTIDE SEQUENCE [LARGE SCALE GENOMIC DNA]</scope>
    <source>
        <strain evidence="16 17">J1</strain>
    </source>
</reference>
<evidence type="ECO:0000256" key="7">
    <source>
        <dbReference type="ARBA" id="ARBA00022692"/>
    </source>
</evidence>
<dbReference type="InterPro" id="IPR005265">
    <property type="entry name" value="HemJ-like"/>
</dbReference>
<keyword evidence="9 15" id="KW-1133">Transmembrane helix</keyword>
<evidence type="ECO:0000256" key="1">
    <source>
        <dbReference type="ARBA" id="ARBA00004651"/>
    </source>
</evidence>
<evidence type="ECO:0000256" key="10">
    <source>
        <dbReference type="ARBA" id="ARBA00023002"/>
    </source>
</evidence>
<sequence length="133" mass="14521">MVWFTGLFFLPRLFVARHRDEADADPAYFNPVANLLFFRLATPAAIAAIALGMVLIAYVPFGVWLAAKLGIVTLAVLMHLYLGLHLYQLGHGRDRHGATFYRVLGWLPLFLLLALAALTGAKPDGIGPLPALP</sequence>
<evidence type="ECO:0000256" key="9">
    <source>
        <dbReference type="ARBA" id="ARBA00022989"/>
    </source>
</evidence>
<dbReference type="GO" id="GO:0005886">
    <property type="term" value="C:plasma membrane"/>
    <property type="evidence" value="ECO:0007669"/>
    <property type="project" value="UniProtKB-SubCell"/>
</dbReference>
<dbReference type="EC" id="1.3.99.-" evidence="14"/>
<evidence type="ECO:0000256" key="2">
    <source>
        <dbReference type="ARBA" id="ARBA00005073"/>
    </source>
</evidence>
<dbReference type="GO" id="GO:0070818">
    <property type="term" value="F:protoporphyrinogen oxidase activity"/>
    <property type="evidence" value="ECO:0007669"/>
    <property type="project" value="UniProtKB-UniRule"/>
</dbReference>
<dbReference type="PATRIC" id="fig|314722.6.peg.44"/>
<dbReference type="AlphaFoldDB" id="A0A0E3UPS8"/>
<evidence type="ECO:0000313" key="16">
    <source>
        <dbReference type="EMBL" id="AKC88080.1"/>
    </source>
</evidence>
<name>A0A0E3UPS8_9GAMM</name>
<comment type="similarity">
    <text evidence="3 14">Belongs to the HemJ family.</text>
</comment>
<evidence type="ECO:0000256" key="11">
    <source>
        <dbReference type="ARBA" id="ARBA00023004"/>
    </source>
</evidence>
<gene>
    <name evidence="16" type="ORF">WQ53_00200</name>
</gene>
<evidence type="ECO:0000256" key="8">
    <source>
        <dbReference type="ARBA" id="ARBA00022723"/>
    </source>
</evidence>
<feature type="transmembrane region" description="Helical" evidence="15">
    <location>
        <begin position="99"/>
        <end position="121"/>
    </location>
</feature>
<keyword evidence="8 14" id="KW-0479">Metal-binding</keyword>
<comment type="catalytic activity">
    <reaction evidence="13 14">
        <text>protoporphyrinogen IX + 3 A = protoporphyrin IX + 3 AH2</text>
        <dbReference type="Rhea" id="RHEA:62000"/>
        <dbReference type="ChEBI" id="CHEBI:13193"/>
        <dbReference type="ChEBI" id="CHEBI:17499"/>
        <dbReference type="ChEBI" id="CHEBI:57306"/>
        <dbReference type="ChEBI" id="CHEBI:57307"/>
    </reaction>
</comment>
<evidence type="ECO:0000256" key="4">
    <source>
        <dbReference type="ARBA" id="ARBA00017504"/>
    </source>
</evidence>
<feature type="transmembrane region" description="Helical" evidence="15">
    <location>
        <begin position="36"/>
        <end position="59"/>
    </location>
</feature>
<evidence type="ECO:0000256" key="15">
    <source>
        <dbReference type="SAM" id="Phobius"/>
    </source>
</evidence>
<dbReference type="PANTHER" id="PTHR40255">
    <property type="entry name" value="UPF0093 MEMBRANE PROTEIN SLR1790"/>
    <property type="match status" value="1"/>
</dbReference>
<dbReference type="PANTHER" id="PTHR40255:SF1">
    <property type="entry name" value="PROTOPORPHYRINOGEN IX OXIDASE"/>
    <property type="match status" value="1"/>
</dbReference>
<dbReference type="Pfam" id="PF03653">
    <property type="entry name" value="UPF0093"/>
    <property type="match status" value="1"/>
</dbReference>
<dbReference type="GO" id="GO:0006782">
    <property type="term" value="P:protoporphyrinogen IX biosynthetic process"/>
    <property type="evidence" value="ECO:0007669"/>
    <property type="project" value="UniProtKB-UniRule"/>
</dbReference>
<evidence type="ECO:0000313" key="17">
    <source>
        <dbReference type="Proteomes" id="UP000033067"/>
    </source>
</evidence>
<dbReference type="Proteomes" id="UP000033067">
    <property type="component" value="Chromosome"/>
</dbReference>
<evidence type="ECO:0000256" key="14">
    <source>
        <dbReference type="PIRNR" id="PIRNR004638"/>
    </source>
</evidence>
<keyword evidence="17" id="KW-1185">Reference proteome</keyword>
<evidence type="ECO:0000256" key="3">
    <source>
        <dbReference type="ARBA" id="ARBA00006501"/>
    </source>
</evidence>
<comment type="pathway">
    <text evidence="2 14">Porphyrin-containing compound metabolism; protoporphyrin-IX biosynthesis; protoporphyrin-IX from protoporphyrinogen-IX: step 1/1.</text>
</comment>
<accession>A0A0E3UPS8</accession>
<keyword evidence="10" id="KW-0560">Oxidoreductase</keyword>
<comment type="cofactor">
    <cofactor evidence="14">
        <name>heme b</name>
        <dbReference type="ChEBI" id="CHEBI:60344"/>
    </cofactor>
    <text evidence="14">Binds 1 heme b (iron(II)-protoporphyrin IX) group per subunit.</text>
</comment>
<dbReference type="GO" id="GO:0046872">
    <property type="term" value="F:metal ion binding"/>
    <property type="evidence" value="ECO:0007669"/>
    <property type="project" value="UniProtKB-UniRule"/>
</dbReference>
<comment type="subcellular location">
    <subcellularLocation>
        <location evidence="1">Cell membrane</location>
        <topology evidence="1">Multi-pass membrane protein</topology>
    </subcellularLocation>
</comment>
<evidence type="ECO:0000256" key="5">
    <source>
        <dbReference type="ARBA" id="ARBA00022475"/>
    </source>
</evidence>
<evidence type="ECO:0000256" key="6">
    <source>
        <dbReference type="ARBA" id="ARBA00022617"/>
    </source>
</evidence>
<protein>
    <recommendedName>
        <fullName evidence="4 14">Protoporphyrinogen IX oxidase</fullName>
        <ecNumber evidence="14">1.3.99.-</ecNumber>
    </recommendedName>
</protein>
<keyword evidence="12 14" id="KW-0472">Membrane</keyword>
<comment type="function">
    <text evidence="14">Catalyzes the oxidation of protoporphyrinogen IX to protoporphyrin IX.</text>
</comment>
<dbReference type="EMBL" id="CP011144">
    <property type="protein sequence ID" value="AKC88080.1"/>
    <property type="molecule type" value="Genomic_DNA"/>
</dbReference>
<dbReference type="KEGG" id="psuw:WQ53_00200"/>